<organism evidence="1 2">
    <name type="scientific">Mycoplasma haemofelis (strain Ohio2)</name>
    <dbReference type="NCBI Taxonomy" id="859194"/>
    <lineage>
        <taxon>Bacteria</taxon>
        <taxon>Bacillati</taxon>
        <taxon>Mycoplasmatota</taxon>
        <taxon>Mollicutes</taxon>
        <taxon>Mycoplasmataceae</taxon>
        <taxon>Mycoplasma</taxon>
    </lineage>
</organism>
<evidence type="ECO:0000313" key="2">
    <source>
        <dbReference type="Proteomes" id="UP000007952"/>
    </source>
</evidence>
<sequence>MKITLPLLLGGAAATSAAAFGGYHYLSSKETPIREVLKGSKLISDLPASVRAEQWGLELESDLENIKKSIPELKVISGKEDGIQKLSAWCSKSMELDSQKNEKVLSLVKKYCLIRNIESQLSRKGLTLLGEDGEKWKATYKVRKESQKSKRSDVGLKGEWKDSNEEQDLATIKSWCASTREKDFLASDKEDLYVKSVMWCTEEGVADA</sequence>
<dbReference type="STRING" id="859194.MHF_1314"/>
<dbReference type="KEGG" id="mhf:MHF_1314"/>
<name>F6FG52_MYCHI</name>
<evidence type="ECO:0000313" key="1">
    <source>
        <dbReference type="EMBL" id="AEG73550.1"/>
    </source>
</evidence>
<dbReference type="Proteomes" id="UP000007952">
    <property type="component" value="Chromosome"/>
</dbReference>
<dbReference type="EMBL" id="CP002808">
    <property type="protein sequence ID" value="AEG73550.1"/>
    <property type="molecule type" value="Genomic_DNA"/>
</dbReference>
<dbReference type="AlphaFoldDB" id="F6FG52"/>
<reference key="2">
    <citation type="submission" date="2011-05" db="EMBL/GenBank/DDBJ databases">
        <title>The Genome of Mycoplasma haemofelis Strain Ohio2, a pathogenic hemoplasma of the cat.</title>
        <authorList>
            <person name="Santos A.P."/>
            <person name="Guimaraes A.M.S."/>
            <person name="SanMiguel P.J."/>
            <person name="Martin S.W."/>
            <person name="Messick J.B."/>
        </authorList>
    </citation>
    <scope>NUCLEOTIDE SEQUENCE</scope>
    <source>
        <strain>Ohio2</strain>
    </source>
</reference>
<protein>
    <submittedName>
        <fullName evidence="1">Uncharacterized protein</fullName>
    </submittedName>
</protein>
<dbReference type="HOGENOM" id="CLU_113690_0_0_14"/>
<proteinExistence type="predicted"/>
<dbReference type="BioCyc" id="MHAE859194:G1GR7-1309-MONOMER"/>
<reference evidence="1 2" key="1">
    <citation type="journal article" date="2011" name="J. Bacteriol.">
        <title>Complete genome sequences of two hemotropic Mycoplasmas, Mycoplasma haemofelis strain Ohio2 and Mycoplasma suis strain Illinois.</title>
        <authorList>
            <person name="Messick J.B."/>
            <person name="Santos A.P."/>
            <person name="Guimaraes A.M."/>
        </authorList>
    </citation>
    <scope>NUCLEOTIDE SEQUENCE [LARGE SCALE GENOMIC DNA]</scope>
    <source>
        <strain evidence="1 2">Ohio2</strain>
    </source>
</reference>
<gene>
    <name evidence="1" type="ordered locus">MHF_1314</name>
</gene>
<accession>F6FG52</accession>